<sequence length="95" mass="10370">MRVQAIQIADFLVSWTVTRDSEGAFQWVVLVTERGGEHRTVFERRGTCGHVSWGDALDIAAENARGVAAALVESGEPDETKPGREQTPAAPRVNH</sequence>
<gene>
    <name evidence="2" type="ORF">BJG93_30970</name>
</gene>
<evidence type="ECO:0000313" key="3">
    <source>
        <dbReference type="Proteomes" id="UP000179860"/>
    </source>
</evidence>
<keyword evidence="3" id="KW-1185">Reference proteome</keyword>
<accession>A0A1I9YVC7</accession>
<geneLocation type="plasmid" evidence="2 3">
    <name>pl1WSM5005</name>
</geneLocation>
<reference evidence="2" key="1">
    <citation type="submission" date="2016-09" db="EMBL/GenBank/DDBJ databases">
        <title>The Complete Genome of Burkholderia sprentiae wsm5005.</title>
        <authorList>
            <person name="De Meyer S."/>
            <person name="Wang P."/>
            <person name="Terpolilli J."/>
        </authorList>
    </citation>
    <scope>NUCLEOTIDE SEQUENCE [LARGE SCALE GENOMIC DNA]</scope>
    <source>
        <strain evidence="2">WSM5005</strain>
        <plasmid evidence="2">pl1WSM5005</plasmid>
    </source>
</reference>
<keyword evidence="2" id="KW-0614">Plasmid</keyword>
<evidence type="ECO:0000256" key="1">
    <source>
        <dbReference type="SAM" id="MobiDB-lite"/>
    </source>
</evidence>
<dbReference type="OrthoDB" id="9111284at2"/>
<name>A0A1I9YVC7_9BURK</name>
<dbReference type="EMBL" id="CP017563">
    <property type="protein sequence ID" value="APA90164.1"/>
    <property type="molecule type" value="Genomic_DNA"/>
</dbReference>
<feature type="region of interest" description="Disordered" evidence="1">
    <location>
        <begin position="72"/>
        <end position="95"/>
    </location>
</feature>
<proteinExistence type="predicted"/>
<reference evidence="2" key="2">
    <citation type="submission" date="2021-06" db="EMBL/GenBank/DDBJ databases">
        <authorList>
            <person name="Rogers T.H."/>
            <person name="Ramsay J.P."/>
            <person name="Wang P."/>
            <person name="Terpolilli J."/>
        </authorList>
    </citation>
    <scope>NUCLEOTIDE SEQUENCE [LARGE SCALE GENOMIC DNA]</scope>
    <source>
        <strain evidence="2">WSM5005</strain>
        <plasmid evidence="2">pl1WSM5005</plasmid>
    </source>
</reference>
<protein>
    <submittedName>
        <fullName evidence="2">Uncharacterized protein</fullName>
    </submittedName>
</protein>
<organism evidence="2 3">
    <name type="scientific">Paraburkholderia sprentiae WSM5005</name>
    <dbReference type="NCBI Taxonomy" id="754502"/>
    <lineage>
        <taxon>Bacteria</taxon>
        <taxon>Pseudomonadati</taxon>
        <taxon>Pseudomonadota</taxon>
        <taxon>Betaproteobacteria</taxon>
        <taxon>Burkholderiales</taxon>
        <taxon>Burkholderiaceae</taxon>
        <taxon>Paraburkholderia</taxon>
    </lineage>
</organism>
<dbReference type="KEGG" id="pspw:BJG93_30970"/>
<evidence type="ECO:0000313" key="2">
    <source>
        <dbReference type="EMBL" id="APA90164.1"/>
    </source>
</evidence>
<dbReference type="Proteomes" id="UP000179860">
    <property type="component" value="Plasmid pl1WSM5005"/>
</dbReference>
<dbReference type="AlphaFoldDB" id="A0A1I9YVC7"/>
<dbReference type="RefSeq" id="WP_027194773.1">
    <property type="nucleotide sequence ID" value="NZ_CP017563.2"/>
</dbReference>